<evidence type="ECO:0000313" key="2">
    <source>
        <dbReference type="EMBL" id="CAB0031749.1"/>
    </source>
</evidence>
<sequence length="322" mass="36456">MVALGYSCTRYCSCVNWTPKNGRRVVQQRTGSSSSNTYTSKMKGSSDGRGASKKPRATAAAEIASAGARTAPLAHTYLCRARSRRVEYTPSNLHVDRRRHFKVDFQPLPACSSSSRWGAHRRRLPLLYQRYVLYACALTRESSRARGEYRAMVGAHHGRMQSAHIAPRARPIGCGDRGFFTLARALQGCRFNSRYISAVAAGQQDGIEAEIEFEFVLRRGAFYKWIYLCRQGMRRLENARRHRRESSTPKRTGVHTFVDGGFKAEYIVEVHFRFDFLQTENLKKWELKQQQQSRCIAINTAISCKMTAVAAAATLLLPWTCI</sequence>
<feature type="compositionally biased region" description="Polar residues" evidence="1">
    <location>
        <begin position="27"/>
        <end position="43"/>
    </location>
</feature>
<reference evidence="2 3" key="1">
    <citation type="submission" date="2020-02" db="EMBL/GenBank/DDBJ databases">
        <authorList>
            <person name="Ferguson B K."/>
        </authorList>
    </citation>
    <scope>NUCLEOTIDE SEQUENCE [LARGE SCALE GENOMIC DNA]</scope>
</reference>
<keyword evidence="3" id="KW-1185">Reference proteome</keyword>
<proteinExistence type="predicted"/>
<protein>
    <submittedName>
        <fullName evidence="2">Uncharacterized protein</fullName>
    </submittedName>
</protein>
<dbReference type="Proteomes" id="UP000479190">
    <property type="component" value="Unassembled WGS sequence"/>
</dbReference>
<accession>A0A6H5I5S5</accession>
<dbReference type="EMBL" id="CADCXV010000651">
    <property type="protein sequence ID" value="CAB0031749.1"/>
    <property type="molecule type" value="Genomic_DNA"/>
</dbReference>
<name>A0A6H5I5S5_9HYME</name>
<organism evidence="2 3">
    <name type="scientific">Trichogramma brassicae</name>
    <dbReference type="NCBI Taxonomy" id="86971"/>
    <lineage>
        <taxon>Eukaryota</taxon>
        <taxon>Metazoa</taxon>
        <taxon>Ecdysozoa</taxon>
        <taxon>Arthropoda</taxon>
        <taxon>Hexapoda</taxon>
        <taxon>Insecta</taxon>
        <taxon>Pterygota</taxon>
        <taxon>Neoptera</taxon>
        <taxon>Endopterygota</taxon>
        <taxon>Hymenoptera</taxon>
        <taxon>Apocrita</taxon>
        <taxon>Proctotrupomorpha</taxon>
        <taxon>Chalcidoidea</taxon>
        <taxon>Trichogrammatidae</taxon>
        <taxon>Trichogramma</taxon>
    </lineage>
</organism>
<evidence type="ECO:0000256" key="1">
    <source>
        <dbReference type="SAM" id="MobiDB-lite"/>
    </source>
</evidence>
<gene>
    <name evidence="2" type="ORF">TBRA_LOCUS3714</name>
</gene>
<feature type="region of interest" description="Disordered" evidence="1">
    <location>
        <begin position="25"/>
        <end position="59"/>
    </location>
</feature>
<dbReference type="AlphaFoldDB" id="A0A6H5I5S5"/>
<evidence type="ECO:0000313" key="3">
    <source>
        <dbReference type="Proteomes" id="UP000479190"/>
    </source>
</evidence>